<dbReference type="PANTHER" id="PTHR46696">
    <property type="entry name" value="P450, PUTATIVE (EUROFUNG)-RELATED"/>
    <property type="match status" value="1"/>
</dbReference>
<evidence type="ECO:0000256" key="2">
    <source>
        <dbReference type="ARBA" id="ARBA00022617"/>
    </source>
</evidence>
<name>A0A640SJY5_9ACTN</name>
<keyword evidence="4 7" id="KW-0560">Oxidoreductase</keyword>
<evidence type="ECO:0000256" key="7">
    <source>
        <dbReference type="RuleBase" id="RU000461"/>
    </source>
</evidence>
<dbReference type="InterPro" id="IPR036396">
    <property type="entry name" value="Cyt_P450_sf"/>
</dbReference>
<keyword evidence="2 7" id="KW-0349">Heme</keyword>
<dbReference type="GeneID" id="96636791"/>
<dbReference type="PROSITE" id="PS00086">
    <property type="entry name" value="CYTOCHROME_P450"/>
    <property type="match status" value="1"/>
</dbReference>
<dbReference type="SUPFAM" id="SSF48264">
    <property type="entry name" value="Cytochrome P450"/>
    <property type="match status" value="1"/>
</dbReference>
<keyword evidence="12" id="KW-1185">Reference proteome</keyword>
<dbReference type="Gene3D" id="1.10.630.10">
    <property type="entry name" value="Cytochrome P450"/>
    <property type="match status" value="1"/>
</dbReference>
<dbReference type="EMBL" id="BLIN01000005">
    <property type="protein sequence ID" value="GFE11032.1"/>
    <property type="molecule type" value="Genomic_DNA"/>
</dbReference>
<evidence type="ECO:0000256" key="8">
    <source>
        <dbReference type="SAM" id="MobiDB-lite"/>
    </source>
</evidence>
<feature type="region of interest" description="Disordered" evidence="8">
    <location>
        <begin position="1"/>
        <end position="44"/>
    </location>
</feature>
<organism evidence="9 11">
    <name type="scientific">Streptomyces caniferus</name>
    <dbReference type="NCBI Taxonomy" id="285557"/>
    <lineage>
        <taxon>Bacteria</taxon>
        <taxon>Bacillati</taxon>
        <taxon>Actinomycetota</taxon>
        <taxon>Actinomycetes</taxon>
        <taxon>Kitasatosporales</taxon>
        <taxon>Streptomycetaceae</taxon>
        <taxon>Streptomyces</taxon>
    </lineage>
</organism>
<protein>
    <submittedName>
        <fullName evidence="9">Cytochrome P450</fullName>
    </submittedName>
</protein>
<dbReference type="PANTHER" id="PTHR46696:SF1">
    <property type="entry name" value="CYTOCHROME P450 YJIB-RELATED"/>
    <property type="match status" value="1"/>
</dbReference>
<dbReference type="GO" id="GO:0016705">
    <property type="term" value="F:oxidoreductase activity, acting on paired donors, with incorporation or reduction of molecular oxygen"/>
    <property type="evidence" value="ECO:0007669"/>
    <property type="project" value="InterPro"/>
</dbReference>
<dbReference type="PRINTS" id="PR00385">
    <property type="entry name" value="P450"/>
</dbReference>
<dbReference type="CDD" id="cd11030">
    <property type="entry name" value="CYP105-like"/>
    <property type="match status" value="1"/>
</dbReference>
<evidence type="ECO:0000313" key="10">
    <source>
        <dbReference type="EMBL" id="WUS24324.1"/>
    </source>
</evidence>
<dbReference type="Proteomes" id="UP000435837">
    <property type="component" value="Unassembled WGS sequence"/>
</dbReference>
<dbReference type="OrthoDB" id="3664945at2"/>
<keyword evidence="6 7" id="KW-0503">Monooxygenase</keyword>
<dbReference type="GO" id="GO:0004497">
    <property type="term" value="F:monooxygenase activity"/>
    <property type="evidence" value="ECO:0007669"/>
    <property type="project" value="UniProtKB-KW"/>
</dbReference>
<dbReference type="InterPro" id="IPR017972">
    <property type="entry name" value="Cyt_P450_CS"/>
</dbReference>
<dbReference type="InterPro" id="IPR001128">
    <property type="entry name" value="Cyt_P450"/>
</dbReference>
<dbReference type="Proteomes" id="UP001432292">
    <property type="component" value="Chromosome"/>
</dbReference>
<sequence length="438" mass="47435">MHPESSTPAPHAPGSAAAAAAFEPTGRTPVPEKERQEAASSLSAPVKLPTARSAGCPFDPPAELAELRAQRPLTRMRYPDGHLGWLATGYSAVRAIHADPRFSSRYELLHNPFESGHTGALPPAPVGDLTGLDAPEHTRYRRLLMGKFTVRRMRGLTARVEEITAEQLDAMERRGPTLDLVEAYAQPLPALMICELLGVPSADREVFQRHTATIMTRSATQDEVFAAMTALQETLAALVTAKRAKPTDDLLSDLTTTDLTDEELAGIGVFLLAAGLDTTANMLALGAFALLSHPDQLAALRADPGLAPQAVEELLRYLSIAHTGARSALEDVELEGQLIKKGETVTLSIEAADRDPERFPDPDTLDLHRKVTGHLAFGHGIHQCLGQQLARVEMQVAFPALFTRFPTLRLAVPPEDVPLRDGMNIYGVHRLPVTWGEV</sequence>
<dbReference type="RefSeq" id="WP_159481749.1">
    <property type="nucleotide sequence ID" value="NZ_BAAATH010000001.1"/>
</dbReference>
<evidence type="ECO:0000256" key="4">
    <source>
        <dbReference type="ARBA" id="ARBA00023002"/>
    </source>
</evidence>
<dbReference type="FunFam" id="1.10.630.10:FF:000018">
    <property type="entry name" value="Cytochrome P450 monooxygenase"/>
    <property type="match status" value="1"/>
</dbReference>
<dbReference type="GO" id="GO:0005506">
    <property type="term" value="F:iron ion binding"/>
    <property type="evidence" value="ECO:0007669"/>
    <property type="project" value="InterPro"/>
</dbReference>
<evidence type="ECO:0000313" key="9">
    <source>
        <dbReference type="EMBL" id="GFE11032.1"/>
    </source>
</evidence>
<evidence type="ECO:0000313" key="12">
    <source>
        <dbReference type="Proteomes" id="UP001432292"/>
    </source>
</evidence>
<evidence type="ECO:0000256" key="6">
    <source>
        <dbReference type="ARBA" id="ARBA00023033"/>
    </source>
</evidence>
<proteinExistence type="inferred from homology"/>
<dbReference type="GO" id="GO:0020037">
    <property type="term" value="F:heme binding"/>
    <property type="evidence" value="ECO:0007669"/>
    <property type="project" value="InterPro"/>
</dbReference>
<evidence type="ECO:0000313" key="11">
    <source>
        <dbReference type="Proteomes" id="UP000435837"/>
    </source>
</evidence>
<dbReference type="PRINTS" id="PR00359">
    <property type="entry name" value="BP450"/>
</dbReference>
<dbReference type="InterPro" id="IPR002397">
    <property type="entry name" value="Cyt_P450_B"/>
</dbReference>
<reference evidence="9 11" key="1">
    <citation type="submission" date="2019-12" db="EMBL/GenBank/DDBJ databases">
        <title>Whole genome shotgun sequence of Streptomyces caniferus NBRC 15389.</title>
        <authorList>
            <person name="Ichikawa N."/>
            <person name="Kimura A."/>
            <person name="Kitahashi Y."/>
            <person name="Komaki H."/>
            <person name="Tamura T."/>
        </authorList>
    </citation>
    <scope>NUCLEOTIDE SEQUENCE [LARGE SCALE GENOMIC DNA]</scope>
    <source>
        <strain evidence="9 11">NBRC 15389</strain>
    </source>
</reference>
<keyword evidence="3 7" id="KW-0479">Metal-binding</keyword>
<feature type="compositionally biased region" description="Low complexity" evidence="8">
    <location>
        <begin position="1"/>
        <end position="21"/>
    </location>
</feature>
<reference evidence="10" key="2">
    <citation type="submission" date="2022-10" db="EMBL/GenBank/DDBJ databases">
        <title>The complete genomes of actinobacterial strains from the NBC collection.</title>
        <authorList>
            <person name="Joergensen T.S."/>
            <person name="Alvarez Arevalo M."/>
            <person name="Sterndorff E.B."/>
            <person name="Faurdal D."/>
            <person name="Vuksanovic O."/>
            <person name="Mourched A.-S."/>
            <person name="Charusanti P."/>
            <person name="Shaw S."/>
            <person name="Blin K."/>
            <person name="Weber T."/>
        </authorList>
    </citation>
    <scope>NUCLEOTIDE SEQUENCE</scope>
    <source>
        <strain evidence="10">NBC_01256</strain>
    </source>
</reference>
<comment type="similarity">
    <text evidence="1 7">Belongs to the cytochrome P450 family.</text>
</comment>
<dbReference type="AlphaFoldDB" id="A0A640SJY5"/>
<dbReference type="EMBL" id="CP108473">
    <property type="protein sequence ID" value="WUS24324.1"/>
    <property type="molecule type" value="Genomic_DNA"/>
</dbReference>
<evidence type="ECO:0000256" key="3">
    <source>
        <dbReference type="ARBA" id="ARBA00022723"/>
    </source>
</evidence>
<keyword evidence="5 7" id="KW-0408">Iron</keyword>
<accession>A0A640SJY5</accession>
<gene>
    <name evidence="10" type="ORF">OG727_19710</name>
    <name evidence="9" type="ORF">Scani_73000</name>
</gene>
<evidence type="ECO:0000256" key="1">
    <source>
        <dbReference type="ARBA" id="ARBA00010617"/>
    </source>
</evidence>
<dbReference type="Pfam" id="PF00067">
    <property type="entry name" value="p450"/>
    <property type="match status" value="1"/>
</dbReference>
<evidence type="ECO:0000256" key="5">
    <source>
        <dbReference type="ARBA" id="ARBA00023004"/>
    </source>
</evidence>